<keyword evidence="1" id="KW-0812">Transmembrane</keyword>
<protein>
    <submittedName>
        <fullName evidence="4">MFS domain-containing protein</fullName>
    </submittedName>
</protein>
<dbReference type="AlphaFoldDB" id="A0A183F623"/>
<feature type="transmembrane region" description="Helical" evidence="1">
    <location>
        <begin position="83"/>
        <end position="102"/>
    </location>
</feature>
<dbReference type="EMBL" id="UZAH01001875">
    <property type="protein sequence ID" value="VDO20257.1"/>
    <property type="molecule type" value="Genomic_DNA"/>
</dbReference>
<dbReference type="Pfam" id="PF05884">
    <property type="entry name" value="ZYG-11_interact"/>
    <property type="match status" value="1"/>
</dbReference>
<accession>A0A183F623</accession>
<accession>A0A3P7UDT8</accession>
<evidence type="ECO:0000313" key="3">
    <source>
        <dbReference type="Proteomes" id="UP000050761"/>
    </source>
</evidence>
<feature type="transmembrane region" description="Helical" evidence="1">
    <location>
        <begin position="109"/>
        <end position="127"/>
    </location>
</feature>
<keyword evidence="1" id="KW-0472">Membrane</keyword>
<evidence type="ECO:0000313" key="2">
    <source>
        <dbReference type="EMBL" id="VDO20257.1"/>
    </source>
</evidence>
<sequence>MVFFANIGILIGIYLLGPIISVFVGRFGAALLAFFGVPFYAYYKVKGGGNDKAIRMELLAYSVLQGVLTGFVIDSIYLSYIPYAIVTPAIIAVSFASVNKAAGGNRKTLLGGTIGAAVGVNFVLGLLTGSLSFVYLLLTITYAGIAFVVMQVMIKNKGKSNIYQNALSCSMIAAKGMFFLMFGSYTPDDQQQEKQK</sequence>
<evidence type="ECO:0000256" key="1">
    <source>
        <dbReference type="SAM" id="Phobius"/>
    </source>
</evidence>
<organism evidence="3 4">
    <name type="scientific">Heligmosomoides polygyrus</name>
    <name type="common">Parasitic roundworm</name>
    <dbReference type="NCBI Taxonomy" id="6339"/>
    <lineage>
        <taxon>Eukaryota</taxon>
        <taxon>Metazoa</taxon>
        <taxon>Ecdysozoa</taxon>
        <taxon>Nematoda</taxon>
        <taxon>Chromadorea</taxon>
        <taxon>Rhabditida</taxon>
        <taxon>Rhabditina</taxon>
        <taxon>Rhabditomorpha</taxon>
        <taxon>Strongyloidea</taxon>
        <taxon>Heligmosomidae</taxon>
        <taxon>Heligmosomoides</taxon>
    </lineage>
</organism>
<dbReference type="OrthoDB" id="5857697at2759"/>
<name>A0A183F623_HELPZ</name>
<evidence type="ECO:0000313" key="4">
    <source>
        <dbReference type="WBParaSite" id="HPBE_0000161501-mRNA-1"/>
    </source>
</evidence>
<dbReference type="WBParaSite" id="HPBE_0000161501-mRNA-1">
    <property type="protein sequence ID" value="HPBE_0000161501-mRNA-1"/>
    <property type="gene ID" value="HPBE_0000161501"/>
</dbReference>
<gene>
    <name evidence="2" type="ORF">HPBE_LOCUS1616</name>
</gene>
<keyword evidence="3" id="KW-1185">Reference proteome</keyword>
<dbReference type="PANTHER" id="PTHR31176:SF1">
    <property type="entry name" value="MFS DOMAIN-CONTAINING PROTEIN-RELATED"/>
    <property type="match status" value="1"/>
</dbReference>
<reference evidence="2 3" key="1">
    <citation type="submission" date="2018-11" db="EMBL/GenBank/DDBJ databases">
        <authorList>
            <consortium name="Pathogen Informatics"/>
        </authorList>
    </citation>
    <scope>NUCLEOTIDE SEQUENCE [LARGE SCALE GENOMIC DNA]</scope>
</reference>
<feature type="transmembrane region" description="Helical" evidence="1">
    <location>
        <begin position="12"/>
        <end position="37"/>
    </location>
</feature>
<proteinExistence type="predicted"/>
<reference evidence="4" key="2">
    <citation type="submission" date="2019-09" db="UniProtKB">
        <authorList>
            <consortium name="WormBaseParasite"/>
        </authorList>
    </citation>
    <scope>IDENTIFICATION</scope>
</reference>
<dbReference type="Proteomes" id="UP000050761">
    <property type="component" value="Unassembled WGS sequence"/>
</dbReference>
<keyword evidence="1" id="KW-1133">Transmembrane helix</keyword>
<dbReference type="InterPro" id="IPR008574">
    <property type="entry name" value="Nematodes_ZYG-11_interact"/>
</dbReference>
<dbReference type="PANTHER" id="PTHR31176">
    <property type="entry name" value="MFS DOMAIN-CONTAINING PROTEIN-RELATED"/>
    <property type="match status" value="1"/>
</dbReference>
<feature type="transmembrane region" description="Helical" evidence="1">
    <location>
        <begin position="133"/>
        <end position="154"/>
    </location>
</feature>
<feature type="transmembrane region" description="Helical" evidence="1">
    <location>
        <begin position="166"/>
        <end position="186"/>
    </location>
</feature>